<dbReference type="AlphaFoldDB" id="A0A3P8BM77"/>
<dbReference type="EMBL" id="UZAF01021364">
    <property type="protein sequence ID" value="VDO77548.1"/>
    <property type="molecule type" value="Genomic_DNA"/>
</dbReference>
<sequence>MVLGHNSALHVFLARIRSRMGRICEHSFYQSTPPHREIQFVLVFYLYDRVVGEFHTPIAFH</sequence>
<accession>A0A3P8BM77</accession>
<name>A0A3P8BM77_HAEPC</name>
<dbReference type="Proteomes" id="UP000268014">
    <property type="component" value="Unassembled WGS sequence"/>
</dbReference>
<organism evidence="1 2">
    <name type="scientific">Haemonchus placei</name>
    <name type="common">Barber's pole worm</name>
    <dbReference type="NCBI Taxonomy" id="6290"/>
    <lineage>
        <taxon>Eukaryota</taxon>
        <taxon>Metazoa</taxon>
        <taxon>Ecdysozoa</taxon>
        <taxon>Nematoda</taxon>
        <taxon>Chromadorea</taxon>
        <taxon>Rhabditida</taxon>
        <taxon>Rhabditina</taxon>
        <taxon>Rhabditomorpha</taxon>
        <taxon>Strongyloidea</taxon>
        <taxon>Trichostrongylidae</taxon>
        <taxon>Haemonchus</taxon>
    </lineage>
</organism>
<evidence type="ECO:0000313" key="2">
    <source>
        <dbReference type="Proteomes" id="UP000268014"/>
    </source>
</evidence>
<proteinExistence type="predicted"/>
<evidence type="ECO:0000313" key="1">
    <source>
        <dbReference type="EMBL" id="VDO77548.1"/>
    </source>
</evidence>
<reference evidence="1 2" key="1">
    <citation type="submission" date="2018-11" db="EMBL/GenBank/DDBJ databases">
        <authorList>
            <consortium name="Pathogen Informatics"/>
        </authorList>
    </citation>
    <scope>NUCLEOTIDE SEQUENCE [LARGE SCALE GENOMIC DNA]</scope>
    <source>
        <strain evidence="1 2">MHpl1</strain>
    </source>
</reference>
<keyword evidence="2" id="KW-1185">Reference proteome</keyword>
<protein>
    <submittedName>
        <fullName evidence="1">Uncharacterized protein</fullName>
    </submittedName>
</protein>
<gene>
    <name evidence="1" type="ORF">HPLM_LOCUS19489</name>
</gene>